<dbReference type="GO" id="GO:0016787">
    <property type="term" value="F:hydrolase activity"/>
    <property type="evidence" value="ECO:0007669"/>
    <property type="project" value="UniProtKB-KW"/>
</dbReference>
<dbReference type="Gene3D" id="3.60.15.10">
    <property type="entry name" value="Ribonuclease Z/Hydroxyacylglutathione hydrolase-like"/>
    <property type="match status" value="1"/>
</dbReference>
<name>A0ABW6K2U5_9BACI</name>
<dbReference type="SMART" id="SM00849">
    <property type="entry name" value="Lactamase_B"/>
    <property type="match status" value="1"/>
</dbReference>
<evidence type="ECO:0000259" key="1">
    <source>
        <dbReference type="SMART" id="SM00849"/>
    </source>
</evidence>
<dbReference type="Pfam" id="PF00753">
    <property type="entry name" value="Lactamase_B"/>
    <property type="match status" value="1"/>
</dbReference>
<keyword evidence="3" id="KW-1185">Reference proteome</keyword>
<dbReference type="EC" id="3.-.-.-" evidence="2"/>
<evidence type="ECO:0000313" key="2">
    <source>
        <dbReference type="EMBL" id="MFE8697610.1"/>
    </source>
</evidence>
<dbReference type="InterPro" id="IPR001279">
    <property type="entry name" value="Metallo-B-lactamas"/>
</dbReference>
<gene>
    <name evidence="2" type="ORF">ACFYKT_14805</name>
</gene>
<accession>A0ABW6K2U5</accession>
<evidence type="ECO:0000313" key="3">
    <source>
        <dbReference type="Proteomes" id="UP001601058"/>
    </source>
</evidence>
<protein>
    <submittedName>
        <fullName evidence="2">MBL fold metallo-hydrolase</fullName>
        <ecNumber evidence="2">3.-.-.-</ecNumber>
    </submittedName>
</protein>
<proteinExistence type="predicted"/>
<dbReference type="SUPFAM" id="SSF56281">
    <property type="entry name" value="Metallo-hydrolase/oxidoreductase"/>
    <property type="match status" value="1"/>
</dbReference>
<feature type="domain" description="Metallo-beta-lactamase" evidence="1">
    <location>
        <begin position="30"/>
        <end position="199"/>
    </location>
</feature>
<dbReference type="RefSeq" id="WP_389221114.1">
    <property type="nucleotide sequence ID" value="NZ_JBIACJ010000007.1"/>
</dbReference>
<organism evidence="2 3">
    <name type="scientific">Cytobacillus mangrovibacter</name>
    <dbReference type="NCBI Taxonomy" id="3299024"/>
    <lineage>
        <taxon>Bacteria</taxon>
        <taxon>Bacillati</taxon>
        <taxon>Bacillota</taxon>
        <taxon>Bacilli</taxon>
        <taxon>Bacillales</taxon>
        <taxon>Bacillaceae</taxon>
        <taxon>Cytobacillus</taxon>
    </lineage>
</organism>
<sequence>MLLKRNFKEQKINGVQIGNGTVAFQGVQLNVHCFVVDGVLIDTGAKSLEQQFMPFFNQQDINQVIITHFHEDHTGCASYLQKEMKLPIHMSNTMLDYCKKKADYPLYRKLFWGKRSPFHAKAIGETFSSKNATWDVIETPGHAIDHLAFLNRETGQLFTGDLFCQEKTKVILREESIPTIIESLYKVLTYDFQDVFCSHAGYLELGRTALQKKLDYLLNLQEEVIKLHNNGMTPNQINSTLFPRKYPITMFSSGEWNSMHIINSIIQV</sequence>
<dbReference type="PANTHER" id="PTHR23131">
    <property type="entry name" value="ENDORIBONUCLEASE LACTB2"/>
    <property type="match status" value="1"/>
</dbReference>
<keyword evidence="2" id="KW-0378">Hydrolase</keyword>
<dbReference type="InterPro" id="IPR050662">
    <property type="entry name" value="Sec-metab_biosynth-thioest"/>
</dbReference>
<dbReference type="InterPro" id="IPR036866">
    <property type="entry name" value="RibonucZ/Hydroxyglut_hydro"/>
</dbReference>
<dbReference type="Proteomes" id="UP001601058">
    <property type="component" value="Unassembled WGS sequence"/>
</dbReference>
<comment type="caution">
    <text evidence="2">The sequence shown here is derived from an EMBL/GenBank/DDBJ whole genome shotgun (WGS) entry which is preliminary data.</text>
</comment>
<dbReference type="EMBL" id="JBIACJ010000007">
    <property type="protein sequence ID" value="MFE8697610.1"/>
    <property type="molecule type" value="Genomic_DNA"/>
</dbReference>
<dbReference type="PANTHER" id="PTHR23131:SF0">
    <property type="entry name" value="ENDORIBONUCLEASE LACTB2"/>
    <property type="match status" value="1"/>
</dbReference>
<reference evidence="2 3" key="1">
    <citation type="submission" date="2024-08" db="EMBL/GenBank/DDBJ databases">
        <title>Two novel Cytobacillus novel species.</title>
        <authorList>
            <person name="Liu G."/>
        </authorList>
    </citation>
    <scope>NUCLEOTIDE SEQUENCE [LARGE SCALE GENOMIC DNA]</scope>
    <source>
        <strain evidence="2 3">FJAT-53684</strain>
    </source>
</reference>